<accession>A0A1G2QZT7</accession>
<dbReference type="AlphaFoldDB" id="A0A1G2QZT7"/>
<evidence type="ECO:0000313" key="1">
    <source>
        <dbReference type="EMBL" id="OHA65639.1"/>
    </source>
</evidence>
<dbReference type="EMBL" id="MHTV01000043">
    <property type="protein sequence ID" value="OHA65639.1"/>
    <property type="molecule type" value="Genomic_DNA"/>
</dbReference>
<dbReference type="Proteomes" id="UP000178092">
    <property type="component" value="Unassembled WGS sequence"/>
</dbReference>
<reference evidence="1 2" key="1">
    <citation type="journal article" date="2016" name="Nat. Commun.">
        <title>Thousands of microbial genomes shed light on interconnected biogeochemical processes in an aquifer system.</title>
        <authorList>
            <person name="Anantharaman K."/>
            <person name="Brown C.T."/>
            <person name="Hug L.A."/>
            <person name="Sharon I."/>
            <person name="Castelle C.J."/>
            <person name="Probst A.J."/>
            <person name="Thomas B.C."/>
            <person name="Singh A."/>
            <person name="Wilkins M.J."/>
            <person name="Karaoz U."/>
            <person name="Brodie E.L."/>
            <person name="Williams K.H."/>
            <person name="Hubbard S.S."/>
            <person name="Banfield J.F."/>
        </authorList>
    </citation>
    <scope>NUCLEOTIDE SEQUENCE [LARGE SCALE GENOMIC DNA]</scope>
</reference>
<evidence type="ECO:0000313" key="2">
    <source>
        <dbReference type="Proteomes" id="UP000178092"/>
    </source>
</evidence>
<proteinExistence type="predicted"/>
<organism evidence="1 2">
    <name type="scientific">Candidatus Wildermuthbacteria bacterium RIFCSPHIGHO2_02_FULL_45_25</name>
    <dbReference type="NCBI Taxonomy" id="1802450"/>
    <lineage>
        <taxon>Bacteria</taxon>
        <taxon>Candidatus Wildermuthiibacteriota</taxon>
    </lineage>
</organism>
<gene>
    <name evidence="1" type="ORF">A3C04_01565</name>
</gene>
<comment type="caution">
    <text evidence="1">The sequence shown here is derived from an EMBL/GenBank/DDBJ whole genome shotgun (WGS) entry which is preliminary data.</text>
</comment>
<sequence length="70" mass="7851">MRGGKAVPLSGTALFAYLLTKSTLSPIMAPIWQKLGKNFRSGRPNEVRRKINLLVVRWDGGRPRFKRAGN</sequence>
<name>A0A1G2QZT7_9BACT</name>
<protein>
    <submittedName>
        <fullName evidence="1">Uncharacterized protein</fullName>
    </submittedName>
</protein>